<dbReference type="KEGG" id="mrc:R6Y96_04365"/>
<dbReference type="NCBIfam" id="TIGR00571">
    <property type="entry name" value="dam"/>
    <property type="match status" value="1"/>
</dbReference>
<protein>
    <recommendedName>
        <fullName evidence="2">site-specific DNA-methyltransferase (adenine-specific)</fullName>
        <ecNumber evidence="2">2.1.1.72</ecNumber>
    </recommendedName>
</protein>
<dbReference type="InterPro" id="IPR012327">
    <property type="entry name" value="MeTrfase_D12"/>
</dbReference>
<dbReference type="Gene3D" id="1.10.1020.10">
    <property type="entry name" value="Adenine-specific Methyltransferase, Domain 2"/>
    <property type="match status" value="1"/>
</dbReference>
<evidence type="ECO:0000313" key="8">
    <source>
        <dbReference type="Proteomes" id="UP001305652"/>
    </source>
</evidence>
<dbReference type="Gene3D" id="3.40.50.150">
    <property type="entry name" value="Vaccinia Virus protein VP39"/>
    <property type="match status" value="1"/>
</dbReference>
<evidence type="ECO:0000256" key="2">
    <source>
        <dbReference type="ARBA" id="ARBA00011900"/>
    </source>
</evidence>
<keyword evidence="4" id="KW-0808">Transferase</keyword>
<dbReference type="PRINTS" id="PR00505">
    <property type="entry name" value="D12N6MTFRASE"/>
</dbReference>
<dbReference type="GO" id="GO:0009307">
    <property type="term" value="P:DNA restriction-modification system"/>
    <property type="evidence" value="ECO:0007669"/>
    <property type="project" value="InterPro"/>
</dbReference>
<keyword evidence="8" id="KW-1185">Reference proteome</keyword>
<dbReference type="PANTHER" id="PTHR30481:SF3">
    <property type="entry name" value="DNA ADENINE METHYLASE"/>
    <property type="match status" value="1"/>
</dbReference>
<dbReference type="GO" id="GO:0009007">
    <property type="term" value="F:site-specific DNA-methyltransferase (adenine-specific) activity"/>
    <property type="evidence" value="ECO:0007669"/>
    <property type="project" value="UniProtKB-EC"/>
</dbReference>
<comment type="catalytic activity">
    <reaction evidence="6">
        <text>a 2'-deoxyadenosine in DNA + S-adenosyl-L-methionine = an N(6)-methyl-2'-deoxyadenosine in DNA + S-adenosyl-L-homocysteine + H(+)</text>
        <dbReference type="Rhea" id="RHEA:15197"/>
        <dbReference type="Rhea" id="RHEA-COMP:12418"/>
        <dbReference type="Rhea" id="RHEA-COMP:12419"/>
        <dbReference type="ChEBI" id="CHEBI:15378"/>
        <dbReference type="ChEBI" id="CHEBI:57856"/>
        <dbReference type="ChEBI" id="CHEBI:59789"/>
        <dbReference type="ChEBI" id="CHEBI:90615"/>
        <dbReference type="ChEBI" id="CHEBI:90616"/>
        <dbReference type="EC" id="2.1.1.72"/>
    </reaction>
</comment>
<comment type="similarity">
    <text evidence="1">Belongs to the N(4)/N(6)-methyltransferase family.</text>
</comment>
<dbReference type="GO" id="GO:1904047">
    <property type="term" value="F:S-adenosyl-L-methionine binding"/>
    <property type="evidence" value="ECO:0007669"/>
    <property type="project" value="TreeGrafter"/>
</dbReference>
<dbReference type="Proteomes" id="UP001305652">
    <property type="component" value="Chromosome"/>
</dbReference>
<evidence type="ECO:0000256" key="4">
    <source>
        <dbReference type="ARBA" id="ARBA00022679"/>
    </source>
</evidence>
<dbReference type="REBASE" id="773158">
    <property type="entry name" value="M.Mre18860ORF4365P"/>
</dbReference>
<dbReference type="GeneID" id="85732364"/>
<evidence type="ECO:0000256" key="6">
    <source>
        <dbReference type="ARBA" id="ARBA00047942"/>
    </source>
</evidence>
<dbReference type="AlphaFoldDB" id="A0AAX4FYG1"/>
<accession>A0AAX4FYG1</accession>
<dbReference type="SUPFAM" id="SSF53335">
    <property type="entry name" value="S-adenosyl-L-methionine-dependent methyltransferases"/>
    <property type="match status" value="1"/>
</dbReference>
<organism evidence="7 8">
    <name type="scientific">Methanoculleus receptaculi</name>
    <dbReference type="NCBI Taxonomy" id="394967"/>
    <lineage>
        <taxon>Archaea</taxon>
        <taxon>Methanobacteriati</taxon>
        <taxon>Methanobacteriota</taxon>
        <taxon>Stenosarchaea group</taxon>
        <taxon>Methanomicrobia</taxon>
        <taxon>Methanomicrobiales</taxon>
        <taxon>Methanomicrobiaceae</taxon>
        <taxon>Methanoculleus</taxon>
    </lineage>
</organism>
<sequence>MRVCDPRPFLKWAGGKGQLLGEFEARLPRAVREGRASAYVEPFAGGGAVYFHITSKYAFDECHIFDTNEDLILAYTVVRNDVDDLIEVLRGMETTYLNLDAKKREEFYYTVRREYNKERSSIQLNNYSKAWVQRAADLIFLNRTCFNGLFRVNSEGSFNVPAGRYRNPKILHEELLRSDSELLENTGIHHGDFSSCAPFVDEKTFVYFDPPYRPLNRSSSFTSYSKGGFGDDEQRRLAAFFRDLDARGAMLMLSNSDPKNQDPSDNFFDELYAGYCIERVPARRMINSNADRRGEINEVIITNYRPAITDR</sequence>
<reference evidence="7 8" key="1">
    <citation type="submission" date="2023-10" db="EMBL/GenBank/DDBJ databases">
        <title>The complete genome sequence of Methanoculleus receptaculi DSM 18860.</title>
        <authorList>
            <person name="Lai S.-J."/>
            <person name="You Y.-T."/>
            <person name="Chen S.-C."/>
        </authorList>
    </citation>
    <scope>NUCLEOTIDE SEQUENCE [LARGE SCALE GENOMIC DNA]</scope>
    <source>
        <strain evidence="7 8">DSM 18860</strain>
    </source>
</reference>
<dbReference type="RefSeq" id="WP_318622309.1">
    <property type="nucleotide sequence ID" value="NZ_CP137642.1"/>
</dbReference>
<proteinExistence type="inferred from homology"/>
<name>A0AAX4FYG1_9EURY</name>
<dbReference type="Pfam" id="PF02086">
    <property type="entry name" value="MethyltransfD12"/>
    <property type="match status" value="1"/>
</dbReference>
<dbReference type="EC" id="2.1.1.72" evidence="2"/>
<dbReference type="PANTHER" id="PTHR30481">
    <property type="entry name" value="DNA ADENINE METHYLASE"/>
    <property type="match status" value="1"/>
</dbReference>
<dbReference type="GO" id="GO:0043565">
    <property type="term" value="F:sequence-specific DNA binding"/>
    <property type="evidence" value="ECO:0007669"/>
    <property type="project" value="TreeGrafter"/>
</dbReference>
<dbReference type="GO" id="GO:0006298">
    <property type="term" value="P:mismatch repair"/>
    <property type="evidence" value="ECO:0007669"/>
    <property type="project" value="TreeGrafter"/>
</dbReference>
<evidence type="ECO:0000256" key="1">
    <source>
        <dbReference type="ARBA" id="ARBA00006594"/>
    </source>
</evidence>
<dbReference type="InterPro" id="IPR029063">
    <property type="entry name" value="SAM-dependent_MTases_sf"/>
</dbReference>
<dbReference type="PIRSF" id="PIRSF000398">
    <property type="entry name" value="M_m6A_EcoRV"/>
    <property type="match status" value="1"/>
</dbReference>
<gene>
    <name evidence="7" type="ORF">R6Y96_04365</name>
</gene>
<evidence type="ECO:0000313" key="7">
    <source>
        <dbReference type="EMBL" id="WOX58474.1"/>
    </source>
</evidence>
<keyword evidence="5" id="KW-0949">S-adenosyl-L-methionine</keyword>
<dbReference type="EMBL" id="CP137642">
    <property type="protein sequence ID" value="WOX58474.1"/>
    <property type="molecule type" value="Genomic_DNA"/>
</dbReference>
<evidence type="ECO:0000256" key="3">
    <source>
        <dbReference type="ARBA" id="ARBA00022603"/>
    </source>
</evidence>
<dbReference type="InterPro" id="IPR012263">
    <property type="entry name" value="M_m6A_EcoRV"/>
</dbReference>
<dbReference type="GO" id="GO:0032259">
    <property type="term" value="P:methylation"/>
    <property type="evidence" value="ECO:0007669"/>
    <property type="project" value="UniProtKB-KW"/>
</dbReference>
<dbReference type="InterPro" id="IPR023095">
    <property type="entry name" value="Ade_MeTrfase_dom_2"/>
</dbReference>
<keyword evidence="3 7" id="KW-0489">Methyltransferase</keyword>
<evidence type="ECO:0000256" key="5">
    <source>
        <dbReference type="ARBA" id="ARBA00022691"/>
    </source>
</evidence>